<evidence type="ECO:0000313" key="3">
    <source>
        <dbReference type="Proteomes" id="UP000673394"/>
    </source>
</evidence>
<reference evidence="2 3" key="1">
    <citation type="submission" date="2021-04" db="EMBL/GenBank/DDBJ databases">
        <title>Paenibacillus sp. DLE-14 whole genome sequence.</title>
        <authorList>
            <person name="Ham Y.J."/>
        </authorList>
    </citation>
    <scope>NUCLEOTIDE SEQUENCE [LARGE SCALE GENOMIC DNA]</scope>
    <source>
        <strain evidence="2 3">DLE-14</strain>
    </source>
</reference>
<name>A0ABS5CKY5_9BACL</name>
<sequence>MKVGVLIKERVEAIFYGGILLGIISIPYLTGKYSLNEIIIWIAILVFSMVCALLFGKYVEPILQNKFGINNLMKFLISSLLFIILYGTIFIGCIIFLKQDLISYLLLIGYLVYYIYLNYRRIYVQEIKDQNE</sequence>
<organism evidence="2 3">
    <name type="scientific">Paenibacillus lignilyticus</name>
    <dbReference type="NCBI Taxonomy" id="1172615"/>
    <lineage>
        <taxon>Bacteria</taxon>
        <taxon>Bacillati</taxon>
        <taxon>Bacillota</taxon>
        <taxon>Bacilli</taxon>
        <taxon>Bacillales</taxon>
        <taxon>Paenibacillaceae</taxon>
        <taxon>Paenibacillus</taxon>
    </lineage>
</organism>
<protein>
    <recommendedName>
        <fullName evidence="4">DUF3021 domain-containing protein</fullName>
    </recommendedName>
</protein>
<evidence type="ECO:0000313" key="2">
    <source>
        <dbReference type="EMBL" id="MBP3966531.1"/>
    </source>
</evidence>
<feature type="transmembrane region" description="Helical" evidence="1">
    <location>
        <begin position="103"/>
        <end position="119"/>
    </location>
</feature>
<gene>
    <name evidence="2" type="ORF">I8J30_27935</name>
</gene>
<keyword evidence="3" id="KW-1185">Reference proteome</keyword>
<feature type="transmembrane region" description="Helical" evidence="1">
    <location>
        <begin position="12"/>
        <end position="29"/>
    </location>
</feature>
<keyword evidence="1" id="KW-0472">Membrane</keyword>
<dbReference type="Proteomes" id="UP000673394">
    <property type="component" value="Unassembled WGS sequence"/>
</dbReference>
<comment type="caution">
    <text evidence="2">The sequence shown here is derived from an EMBL/GenBank/DDBJ whole genome shotgun (WGS) entry which is preliminary data.</text>
</comment>
<evidence type="ECO:0000256" key="1">
    <source>
        <dbReference type="SAM" id="Phobius"/>
    </source>
</evidence>
<evidence type="ECO:0008006" key="4">
    <source>
        <dbReference type="Google" id="ProtNLM"/>
    </source>
</evidence>
<proteinExistence type="predicted"/>
<keyword evidence="1" id="KW-0812">Transmembrane</keyword>
<accession>A0ABS5CKY5</accession>
<dbReference type="EMBL" id="JAGKSP010000019">
    <property type="protein sequence ID" value="MBP3966531.1"/>
    <property type="molecule type" value="Genomic_DNA"/>
</dbReference>
<feature type="transmembrane region" description="Helical" evidence="1">
    <location>
        <begin position="35"/>
        <end position="55"/>
    </location>
</feature>
<dbReference type="RefSeq" id="WP_210663792.1">
    <property type="nucleotide sequence ID" value="NZ_JAGKSP010000019.1"/>
</dbReference>
<keyword evidence="1" id="KW-1133">Transmembrane helix</keyword>
<feature type="transmembrane region" description="Helical" evidence="1">
    <location>
        <begin position="75"/>
        <end position="97"/>
    </location>
</feature>